<accession>A0A6L6QQ44</accession>
<organism evidence="2 3">
    <name type="scientific">Massilia eburnea</name>
    <dbReference type="NCBI Taxonomy" id="1776165"/>
    <lineage>
        <taxon>Bacteria</taxon>
        <taxon>Pseudomonadati</taxon>
        <taxon>Pseudomonadota</taxon>
        <taxon>Betaproteobacteria</taxon>
        <taxon>Burkholderiales</taxon>
        <taxon>Oxalobacteraceae</taxon>
        <taxon>Telluria group</taxon>
        <taxon>Massilia</taxon>
    </lineage>
</organism>
<protein>
    <recommendedName>
        <fullName evidence="4">DUF4197 domain-containing protein</fullName>
    </recommendedName>
</protein>
<dbReference type="Proteomes" id="UP000472320">
    <property type="component" value="Unassembled WGS sequence"/>
</dbReference>
<gene>
    <name evidence="2" type="ORF">GM658_28080</name>
</gene>
<evidence type="ECO:0000256" key="1">
    <source>
        <dbReference type="SAM" id="SignalP"/>
    </source>
</evidence>
<sequence>MKYTVFLLWAALAAAPSSRAQGLVGLGMDYPATTAPLINFANMAVMNNNSMNTGASAVERPARMMGRPAVQRNAQELARMFPAASRAKMTQGFEQSMDVYQQVAAKMGWQRDDLEGALAAFIVGNYMVFANREVQDAEFAAVAEQLRRGGGARRLAEKQSAEALRNLYEKSAMVGAFMALAYKSQQQKVQPEHVAANLRNSARENLKRVLGTDPDRLQIGERGVILAR</sequence>
<keyword evidence="1" id="KW-0732">Signal</keyword>
<proteinExistence type="predicted"/>
<comment type="caution">
    <text evidence="2">The sequence shown here is derived from an EMBL/GenBank/DDBJ whole genome shotgun (WGS) entry which is preliminary data.</text>
</comment>
<reference evidence="2 3" key="1">
    <citation type="submission" date="2019-11" db="EMBL/GenBank/DDBJ databases">
        <title>Type strains purchased from KCTC, JCM and DSMZ.</title>
        <authorList>
            <person name="Lu H."/>
        </authorList>
    </citation>
    <scope>NUCLEOTIDE SEQUENCE [LARGE SCALE GENOMIC DNA]</scope>
    <source>
        <strain evidence="2 3">JCM 31587</strain>
    </source>
</reference>
<keyword evidence="3" id="KW-1185">Reference proteome</keyword>
<dbReference type="OrthoDB" id="8900041at2"/>
<dbReference type="AlphaFoldDB" id="A0A6L6QQ44"/>
<name>A0A6L6QQ44_9BURK</name>
<dbReference type="Pfam" id="PF20388">
    <property type="entry name" value="DUF6683"/>
    <property type="match status" value="1"/>
</dbReference>
<feature type="chain" id="PRO_5026821603" description="DUF4197 domain-containing protein" evidence="1">
    <location>
        <begin position="21"/>
        <end position="228"/>
    </location>
</feature>
<feature type="signal peptide" evidence="1">
    <location>
        <begin position="1"/>
        <end position="20"/>
    </location>
</feature>
<evidence type="ECO:0008006" key="4">
    <source>
        <dbReference type="Google" id="ProtNLM"/>
    </source>
</evidence>
<dbReference type="EMBL" id="WNKX01000047">
    <property type="protein sequence ID" value="MTW14479.1"/>
    <property type="molecule type" value="Genomic_DNA"/>
</dbReference>
<evidence type="ECO:0000313" key="2">
    <source>
        <dbReference type="EMBL" id="MTW14479.1"/>
    </source>
</evidence>
<dbReference type="InterPro" id="IPR046505">
    <property type="entry name" value="DUF6683"/>
</dbReference>
<evidence type="ECO:0000313" key="3">
    <source>
        <dbReference type="Proteomes" id="UP000472320"/>
    </source>
</evidence>
<dbReference type="RefSeq" id="WP_155457417.1">
    <property type="nucleotide sequence ID" value="NZ_WNKX01000047.1"/>
</dbReference>